<evidence type="ECO:0000259" key="3">
    <source>
        <dbReference type="SMART" id="SM00822"/>
    </source>
</evidence>
<keyword evidence="2" id="KW-0560">Oxidoreductase</keyword>
<feature type="domain" description="Ketoreductase" evidence="3">
    <location>
        <begin position="8"/>
        <end position="199"/>
    </location>
</feature>
<dbReference type="InterPro" id="IPR057326">
    <property type="entry name" value="KR_dom"/>
</dbReference>
<dbReference type="EMBL" id="JADIKM010000004">
    <property type="protein sequence ID" value="MFK2905274.1"/>
    <property type="molecule type" value="Genomic_DNA"/>
</dbReference>
<gene>
    <name evidence="4" type="ORF">ISP17_15025</name>
</gene>
<evidence type="ECO:0000313" key="5">
    <source>
        <dbReference type="Proteomes" id="UP001620460"/>
    </source>
</evidence>
<proteinExistence type="inferred from homology"/>
<evidence type="ECO:0000256" key="2">
    <source>
        <dbReference type="ARBA" id="ARBA00023002"/>
    </source>
</evidence>
<dbReference type="CDD" id="cd05233">
    <property type="entry name" value="SDR_c"/>
    <property type="match status" value="1"/>
</dbReference>
<evidence type="ECO:0000256" key="1">
    <source>
        <dbReference type="ARBA" id="ARBA00006484"/>
    </source>
</evidence>
<keyword evidence="5" id="KW-1185">Reference proteome</keyword>
<dbReference type="PANTHER" id="PTHR43008">
    <property type="entry name" value="BENZIL REDUCTASE"/>
    <property type="match status" value="1"/>
</dbReference>
<organism evidence="4 5">
    <name type="scientific">Dyella ginsengisoli</name>
    <dbReference type="NCBI Taxonomy" id="363848"/>
    <lineage>
        <taxon>Bacteria</taxon>
        <taxon>Pseudomonadati</taxon>
        <taxon>Pseudomonadota</taxon>
        <taxon>Gammaproteobacteria</taxon>
        <taxon>Lysobacterales</taxon>
        <taxon>Rhodanobacteraceae</taxon>
        <taxon>Dyella</taxon>
    </lineage>
</organism>
<comment type="similarity">
    <text evidence="1">Belongs to the short-chain dehydrogenases/reductases (SDR) family.</text>
</comment>
<dbReference type="RefSeq" id="WP_404634624.1">
    <property type="nucleotide sequence ID" value="NZ_JADIKM010000004.1"/>
</dbReference>
<dbReference type="Proteomes" id="UP001620460">
    <property type="component" value="Unassembled WGS sequence"/>
</dbReference>
<reference evidence="4 5" key="1">
    <citation type="submission" date="2020-10" db="EMBL/GenBank/DDBJ databases">
        <title>Phylogeny of dyella-like bacteria.</title>
        <authorList>
            <person name="Fu J."/>
        </authorList>
    </citation>
    <scope>NUCLEOTIDE SEQUENCE [LARGE SCALE GENOMIC DNA]</scope>
    <source>
        <strain evidence="4 5">Gsoil3046</strain>
    </source>
</reference>
<dbReference type="InterPro" id="IPR002347">
    <property type="entry name" value="SDR_fam"/>
</dbReference>
<comment type="caution">
    <text evidence="4">The sequence shown here is derived from an EMBL/GenBank/DDBJ whole genome shotgun (WGS) entry which is preliminary data.</text>
</comment>
<dbReference type="SUPFAM" id="SSF51735">
    <property type="entry name" value="NAD(P)-binding Rossmann-fold domains"/>
    <property type="match status" value="1"/>
</dbReference>
<dbReference type="InterPro" id="IPR036291">
    <property type="entry name" value="NAD(P)-bd_dom_sf"/>
</dbReference>
<protein>
    <submittedName>
        <fullName evidence="4">SDR family oxidoreductase</fullName>
    </submittedName>
</protein>
<dbReference type="Pfam" id="PF13561">
    <property type="entry name" value="adh_short_C2"/>
    <property type="match status" value="1"/>
</dbReference>
<dbReference type="Gene3D" id="3.40.50.720">
    <property type="entry name" value="NAD(P)-binding Rossmann-like Domain"/>
    <property type="match status" value="1"/>
</dbReference>
<sequence length="252" mass="26426">MSRKLENKIAVVTGGSTGIGLETARQFALEGATVYITGRRKAELYAAAASIGPQAIAVPVDSAKLGDLQHLVDRIKSEQGRVDVLFVNAGGGSMLPLGDITEEHFDDTFNRNVKGTLFTVQTLLPILGEGASVILTGSTAATTGTPAFSVYGASKAAVRSFVRNWILDVDKSRRIRFNTLSPGPTRTPGLVDLAGPDAAQQQGLLDFLATQVPLGRVGEPIEIARAAVFLASDDASFVNGTELFVDGGQAQV</sequence>
<dbReference type="PANTHER" id="PTHR43008:SF4">
    <property type="entry name" value="CHAIN DEHYDROGENASE, PUTATIVE (AFU_ORTHOLOGUE AFUA_4G08710)-RELATED"/>
    <property type="match status" value="1"/>
</dbReference>
<evidence type="ECO:0000313" key="4">
    <source>
        <dbReference type="EMBL" id="MFK2905274.1"/>
    </source>
</evidence>
<dbReference type="PRINTS" id="PR00081">
    <property type="entry name" value="GDHRDH"/>
</dbReference>
<dbReference type="SMART" id="SM00822">
    <property type="entry name" value="PKS_KR"/>
    <property type="match status" value="1"/>
</dbReference>
<name>A0ABW8JXV7_9GAMM</name>
<accession>A0ABW8JXV7</accession>